<evidence type="ECO:0000313" key="2">
    <source>
        <dbReference type="Proteomes" id="UP000535838"/>
    </source>
</evidence>
<gene>
    <name evidence="1" type="ORF">H7B67_09635</name>
</gene>
<reference evidence="1 2" key="1">
    <citation type="submission" date="2020-08" db="EMBL/GenBank/DDBJ databases">
        <title>Cohnella phylogeny.</title>
        <authorList>
            <person name="Dunlap C."/>
        </authorList>
    </citation>
    <scope>NUCLEOTIDE SEQUENCE [LARGE SCALE GENOMIC DNA]</scope>
    <source>
        <strain evidence="1 2">DSM 25241</strain>
    </source>
</reference>
<dbReference type="AlphaFoldDB" id="A0A841ST21"/>
<evidence type="ECO:0000313" key="1">
    <source>
        <dbReference type="EMBL" id="MBB6634372.1"/>
    </source>
</evidence>
<accession>A0A841ST21</accession>
<keyword evidence="2" id="KW-1185">Reference proteome</keyword>
<sequence length="74" mass="8066">MTAYDEYAAEKQTIEGLVANGYLIARVNELLDGAEAIFVKQGAEKEKVVLRTADARKHLSYLVIAQQNAAGKAQ</sequence>
<dbReference type="RefSeq" id="WP_185119581.1">
    <property type="nucleotide sequence ID" value="NZ_JACJVQ010000006.1"/>
</dbReference>
<organism evidence="1 2">
    <name type="scientific">Cohnella thailandensis</name>
    <dbReference type="NCBI Taxonomy" id="557557"/>
    <lineage>
        <taxon>Bacteria</taxon>
        <taxon>Bacillati</taxon>
        <taxon>Bacillota</taxon>
        <taxon>Bacilli</taxon>
        <taxon>Bacillales</taxon>
        <taxon>Paenibacillaceae</taxon>
        <taxon>Cohnella</taxon>
    </lineage>
</organism>
<dbReference type="EMBL" id="JACJVQ010000006">
    <property type="protein sequence ID" value="MBB6634372.1"/>
    <property type="molecule type" value="Genomic_DNA"/>
</dbReference>
<proteinExistence type="predicted"/>
<name>A0A841ST21_9BACL</name>
<comment type="caution">
    <text evidence="1">The sequence shown here is derived from an EMBL/GenBank/DDBJ whole genome shotgun (WGS) entry which is preliminary data.</text>
</comment>
<dbReference type="Proteomes" id="UP000535838">
    <property type="component" value="Unassembled WGS sequence"/>
</dbReference>
<protein>
    <submittedName>
        <fullName evidence="1">Uncharacterized protein</fullName>
    </submittedName>
</protein>